<feature type="transmembrane region" description="Helical" evidence="1">
    <location>
        <begin position="29"/>
        <end position="49"/>
    </location>
</feature>
<feature type="transmembrane region" description="Helical" evidence="1">
    <location>
        <begin position="86"/>
        <end position="102"/>
    </location>
</feature>
<gene>
    <name evidence="2" type="ORF">BE15_16790</name>
</gene>
<evidence type="ECO:0000313" key="3">
    <source>
        <dbReference type="Proteomes" id="UP000075260"/>
    </source>
</evidence>
<feature type="transmembrane region" description="Helical" evidence="1">
    <location>
        <begin position="108"/>
        <end position="127"/>
    </location>
</feature>
<comment type="caution">
    <text evidence="2">The sequence shown here is derived from an EMBL/GenBank/DDBJ whole genome shotgun (WGS) entry which is preliminary data.</text>
</comment>
<name>A0A150Q7W5_SORCE</name>
<dbReference type="Proteomes" id="UP000075260">
    <property type="component" value="Unassembled WGS sequence"/>
</dbReference>
<evidence type="ECO:0000313" key="2">
    <source>
        <dbReference type="EMBL" id="KYF63708.1"/>
    </source>
</evidence>
<dbReference type="Pfam" id="PF03729">
    <property type="entry name" value="DUF308"/>
    <property type="match status" value="1"/>
</dbReference>
<feature type="transmembrane region" description="Helical" evidence="1">
    <location>
        <begin position="169"/>
        <end position="190"/>
    </location>
</feature>
<keyword evidence="1" id="KW-1133">Transmembrane helix</keyword>
<feature type="transmembrane region" description="Helical" evidence="1">
    <location>
        <begin position="55"/>
        <end position="74"/>
    </location>
</feature>
<dbReference type="PANTHER" id="PTHR34989:SF1">
    <property type="entry name" value="PROTEIN HDED"/>
    <property type="match status" value="1"/>
</dbReference>
<protein>
    <recommendedName>
        <fullName evidence="4">HdeD protein</fullName>
    </recommendedName>
</protein>
<evidence type="ECO:0008006" key="4">
    <source>
        <dbReference type="Google" id="ProtNLM"/>
    </source>
</evidence>
<evidence type="ECO:0000256" key="1">
    <source>
        <dbReference type="SAM" id="Phobius"/>
    </source>
</evidence>
<feature type="transmembrane region" description="Helical" evidence="1">
    <location>
        <begin position="139"/>
        <end position="163"/>
    </location>
</feature>
<dbReference type="AlphaFoldDB" id="A0A150Q7W5"/>
<sequence length="197" mass="20425">MVDPLEESPKPLRFTPVDIDTVRDKRGRFLAIGVVSIVLGVLAIVLPFAASRVTAIVLGWLIVLAGVAEGWHAIQSRGWAGAGWELVSALVQVAFGLLLVVFPTTGKLALVVIATAYFAAEGALKLVRASQHRGLPGSGWLVIDGILTLALGILIVTGGVAAAVKVLGVLVGLSLVTGGMSMILIALGAARELHMRP</sequence>
<accession>A0A150Q7W5</accession>
<dbReference type="InterPro" id="IPR052712">
    <property type="entry name" value="Acid_resist_chaperone_HdeD"/>
</dbReference>
<organism evidence="2 3">
    <name type="scientific">Sorangium cellulosum</name>
    <name type="common">Polyangium cellulosum</name>
    <dbReference type="NCBI Taxonomy" id="56"/>
    <lineage>
        <taxon>Bacteria</taxon>
        <taxon>Pseudomonadati</taxon>
        <taxon>Myxococcota</taxon>
        <taxon>Polyangia</taxon>
        <taxon>Polyangiales</taxon>
        <taxon>Polyangiaceae</taxon>
        <taxon>Sorangium</taxon>
    </lineage>
</organism>
<dbReference type="EMBL" id="JEMA01000975">
    <property type="protein sequence ID" value="KYF63708.1"/>
    <property type="molecule type" value="Genomic_DNA"/>
</dbReference>
<dbReference type="RefSeq" id="WP_061612039.1">
    <property type="nucleotide sequence ID" value="NZ_JEMA01000975.1"/>
</dbReference>
<dbReference type="GO" id="GO:0005886">
    <property type="term" value="C:plasma membrane"/>
    <property type="evidence" value="ECO:0007669"/>
    <property type="project" value="TreeGrafter"/>
</dbReference>
<reference evidence="2 3" key="1">
    <citation type="submission" date="2014-02" db="EMBL/GenBank/DDBJ databases">
        <title>The small core and large imbalanced accessory genome model reveals a collaborative survival strategy of Sorangium cellulosum strains in nature.</title>
        <authorList>
            <person name="Han K."/>
            <person name="Peng R."/>
            <person name="Blom J."/>
            <person name="Li Y.-Z."/>
        </authorList>
    </citation>
    <scope>NUCLEOTIDE SEQUENCE [LARGE SCALE GENOMIC DNA]</scope>
    <source>
        <strain evidence="2 3">So0008-312</strain>
    </source>
</reference>
<dbReference type="OrthoDB" id="9815400at2"/>
<keyword evidence="1" id="KW-0812">Transmembrane</keyword>
<dbReference type="PANTHER" id="PTHR34989">
    <property type="entry name" value="PROTEIN HDED"/>
    <property type="match status" value="1"/>
</dbReference>
<dbReference type="InterPro" id="IPR005325">
    <property type="entry name" value="DUF308_memb"/>
</dbReference>
<keyword evidence="1" id="KW-0472">Membrane</keyword>
<proteinExistence type="predicted"/>